<comment type="similarity">
    <text evidence="5">Belongs to the purine/pyrimidine phosphoribosyltransferase family.</text>
</comment>
<dbReference type="NCBIfam" id="NF002636">
    <property type="entry name" value="PRK02304.1-5"/>
    <property type="match status" value="1"/>
</dbReference>
<dbReference type="PANTHER" id="PTHR32315:SF3">
    <property type="entry name" value="ADENINE PHOSPHORIBOSYLTRANSFERASE"/>
    <property type="match status" value="1"/>
</dbReference>
<gene>
    <name evidence="14" type="ORF">DdX_00086</name>
</gene>
<evidence type="ECO:0000256" key="12">
    <source>
        <dbReference type="SAM" id="MobiDB-lite"/>
    </source>
</evidence>
<keyword evidence="10 14" id="KW-0808">Transferase</keyword>
<comment type="pathway">
    <text evidence="4">Purine metabolism; AMP biosynthesis via salvage pathway; AMP from adenine: step 1/1.</text>
</comment>
<dbReference type="GO" id="GO:0044209">
    <property type="term" value="P:AMP salvage"/>
    <property type="evidence" value="ECO:0007669"/>
    <property type="project" value="TreeGrafter"/>
</dbReference>
<keyword evidence="9" id="KW-0328">Glycosyltransferase</keyword>
<comment type="function">
    <text evidence="2">Catalyzes a salvage reaction resulting in the formation of AMP, that is energically less costly than de novo synthesis.</text>
</comment>
<evidence type="ECO:0000256" key="4">
    <source>
        <dbReference type="ARBA" id="ARBA00004659"/>
    </source>
</evidence>
<evidence type="ECO:0000256" key="3">
    <source>
        <dbReference type="ARBA" id="ARBA00004496"/>
    </source>
</evidence>
<dbReference type="EMBL" id="JAKKPZ010000001">
    <property type="protein sequence ID" value="KAI1727943.1"/>
    <property type="molecule type" value="Genomic_DNA"/>
</dbReference>
<feature type="compositionally biased region" description="Polar residues" evidence="12">
    <location>
        <begin position="520"/>
        <end position="536"/>
    </location>
</feature>
<dbReference type="PANTHER" id="PTHR32315">
    <property type="entry name" value="ADENINE PHOSPHORIBOSYLTRANSFERASE"/>
    <property type="match status" value="1"/>
</dbReference>
<evidence type="ECO:0000256" key="6">
    <source>
        <dbReference type="ARBA" id="ARBA00011738"/>
    </source>
</evidence>
<dbReference type="Pfam" id="PF00156">
    <property type="entry name" value="Pribosyltran"/>
    <property type="match status" value="1"/>
</dbReference>
<proteinExistence type="inferred from homology"/>
<evidence type="ECO:0000313" key="14">
    <source>
        <dbReference type="EMBL" id="KAI1727943.1"/>
    </source>
</evidence>
<dbReference type="InterPro" id="IPR050054">
    <property type="entry name" value="UPRTase/APRTase"/>
</dbReference>
<dbReference type="Gene3D" id="3.40.50.2020">
    <property type="match status" value="1"/>
</dbReference>
<keyword evidence="15" id="KW-1185">Reference proteome</keyword>
<feature type="compositionally biased region" description="Acidic residues" evidence="12">
    <location>
        <begin position="628"/>
        <end position="647"/>
    </location>
</feature>
<dbReference type="GO" id="GO:0003999">
    <property type="term" value="F:adenine phosphoribosyltransferase activity"/>
    <property type="evidence" value="ECO:0007669"/>
    <property type="project" value="UniProtKB-EC"/>
</dbReference>
<dbReference type="GO" id="GO:0002055">
    <property type="term" value="F:adenine binding"/>
    <property type="evidence" value="ECO:0007669"/>
    <property type="project" value="TreeGrafter"/>
</dbReference>
<feature type="region of interest" description="Disordered" evidence="12">
    <location>
        <begin position="520"/>
        <end position="647"/>
    </location>
</feature>
<dbReference type="EC" id="2.4.2.7" evidence="7"/>
<dbReference type="SUPFAM" id="SSF53271">
    <property type="entry name" value="PRTase-like"/>
    <property type="match status" value="1"/>
</dbReference>
<accession>A0AAD4NEN3</accession>
<feature type="domain" description="Phosphoribosyltransferase" evidence="13">
    <location>
        <begin position="44"/>
        <end position="145"/>
    </location>
</feature>
<evidence type="ECO:0000259" key="13">
    <source>
        <dbReference type="Pfam" id="PF00156"/>
    </source>
</evidence>
<sequence>MKLDGMREELLQHINIYPNFPTPGNVYRDVMPIFSNPFLLSRLCEAIADRYNGTVHAVAATEARGFLFGPLVALKLGVPFVPIRKKGRLPGQVLVAKCKKEHGEHVFEVQQDAIPQVTSGIRILIVDDLLATGGTMKTATELIGLCRNVTAIEVFVLIELEDLNGKDLLPNNINRRNLVLDTYVQFLHNATITTVSISMIHFRSSSNVYPCIVITLYFFFNNATAVVPHQRYEFDILLKLADPTIAIEEKAQYMLADFINFMRHNLFRGYIYRSDHSRLPRPMYMSAMTIDPALQPAAYADLSKKMNAYDGTCNEAYRPVPIIPYSDSTEYFWIHEYFTKLRLDLGESDHGPPNVLTDDLREASRNLIVPIYIEWKRAVDSTEVTPLPRYLAKDNETVEEFERIEELLDGANNIKGYDLLHRQILELKKRIWSYERRLRMDMPVNAGMKRGRYPNENQYEMGNQNGYTPKYPDQATRNNYPLNYRDFPEFGPTQFPPNRMYHQNNQHGHQPRHWNINSGNHGWAQNPNHRPNSNGWGHSGQLPQRGVPMRRNSWPGLSPSRSYGWPPEQGFQRRRKRNPNAFAPADFQDPFNLNYVDSEEPGRQTSRPSYMKRAKSGPANLGHNYDPMNEETPSEWEEGLDDDGEEDEIKSLDEQLHMPPDPNAQSKIKYPQKWVDRYGRKPLVNVYRSIMSMKLRRMMELLSYYSTRLFCVPKICQLRCIDSNERNCNLLNGERKVQIGCAMHDQIQNRLNAPLYPIAKIGHTSCIKNNDFCPRTSLTSGDDDIVCDRTDFLCTELYPLNPIPHRLAAKAVPLLTKTLRPIARARQRFSKTFNPQYNNQYNQYDTHPGRWSQ</sequence>
<dbReference type="GO" id="GO:0006166">
    <property type="term" value="P:purine ribonucleoside salvage"/>
    <property type="evidence" value="ECO:0007669"/>
    <property type="project" value="UniProtKB-KW"/>
</dbReference>
<evidence type="ECO:0000256" key="10">
    <source>
        <dbReference type="ARBA" id="ARBA00022679"/>
    </source>
</evidence>
<comment type="caution">
    <text evidence="14">The sequence shown here is derived from an EMBL/GenBank/DDBJ whole genome shotgun (WGS) entry which is preliminary data.</text>
</comment>
<dbReference type="GO" id="GO:0005737">
    <property type="term" value="C:cytoplasm"/>
    <property type="evidence" value="ECO:0007669"/>
    <property type="project" value="UniProtKB-SubCell"/>
</dbReference>
<evidence type="ECO:0000256" key="9">
    <source>
        <dbReference type="ARBA" id="ARBA00022676"/>
    </source>
</evidence>
<evidence type="ECO:0000256" key="11">
    <source>
        <dbReference type="ARBA" id="ARBA00022726"/>
    </source>
</evidence>
<protein>
    <recommendedName>
        <fullName evidence="7">adenine phosphoribosyltransferase</fullName>
        <ecNumber evidence="7">2.4.2.7</ecNumber>
    </recommendedName>
</protein>
<organism evidence="14 15">
    <name type="scientific">Ditylenchus destructor</name>
    <dbReference type="NCBI Taxonomy" id="166010"/>
    <lineage>
        <taxon>Eukaryota</taxon>
        <taxon>Metazoa</taxon>
        <taxon>Ecdysozoa</taxon>
        <taxon>Nematoda</taxon>
        <taxon>Chromadorea</taxon>
        <taxon>Rhabditida</taxon>
        <taxon>Tylenchina</taxon>
        <taxon>Tylenchomorpha</taxon>
        <taxon>Sphaerularioidea</taxon>
        <taxon>Anguinidae</taxon>
        <taxon>Anguininae</taxon>
        <taxon>Ditylenchus</taxon>
    </lineage>
</organism>
<dbReference type="AlphaFoldDB" id="A0AAD4NEN3"/>
<dbReference type="FunFam" id="3.40.50.2020:FF:000004">
    <property type="entry name" value="Adenine phosphoribosyltransferase"/>
    <property type="match status" value="1"/>
</dbReference>
<evidence type="ECO:0000256" key="8">
    <source>
        <dbReference type="ARBA" id="ARBA00022490"/>
    </source>
</evidence>
<dbReference type="InterPro" id="IPR000836">
    <property type="entry name" value="PRTase_dom"/>
</dbReference>
<comment type="subunit">
    <text evidence="6">Homodimer.</text>
</comment>
<dbReference type="CDD" id="cd06223">
    <property type="entry name" value="PRTases_typeI"/>
    <property type="match status" value="1"/>
</dbReference>
<keyword evidence="11" id="KW-0660">Purine salvage</keyword>
<evidence type="ECO:0000256" key="5">
    <source>
        <dbReference type="ARBA" id="ARBA00008391"/>
    </source>
</evidence>
<dbReference type="InterPro" id="IPR029057">
    <property type="entry name" value="PRTase-like"/>
</dbReference>
<evidence type="ECO:0000256" key="7">
    <source>
        <dbReference type="ARBA" id="ARBA00011893"/>
    </source>
</evidence>
<evidence type="ECO:0000256" key="2">
    <source>
        <dbReference type="ARBA" id="ARBA00003968"/>
    </source>
</evidence>
<dbReference type="GO" id="GO:0016208">
    <property type="term" value="F:AMP binding"/>
    <property type="evidence" value="ECO:0007669"/>
    <property type="project" value="TreeGrafter"/>
</dbReference>
<dbReference type="GO" id="GO:0006168">
    <property type="term" value="P:adenine salvage"/>
    <property type="evidence" value="ECO:0007669"/>
    <property type="project" value="TreeGrafter"/>
</dbReference>
<dbReference type="Proteomes" id="UP001201812">
    <property type="component" value="Unassembled WGS sequence"/>
</dbReference>
<evidence type="ECO:0000313" key="15">
    <source>
        <dbReference type="Proteomes" id="UP001201812"/>
    </source>
</evidence>
<reference evidence="14" key="1">
    <citation type="submission" date="2022-01" db="EMBL/GenBank/DDBJ databases">
        <title>Genome Sequence Resource for Two Populations of Ditylenchus destructor, the Migratory Endoparasitic Phytonematode.</title>
        <authorList>
            <person name="Zhang H."/>
            <person name="Lin R."/>
            <person name="Xie B."/>
        </authorList>
    </citation>
    <scope>NUCLEOTIDE SEQUENCE</scope>
    <source>
        <strain evidence="14">BazhouSP</strain>
    </source>
</reference>
<keyword evidence="8" id="KW-0963">Cytoplasm</keyword>
<name>A0AAD4NEN3_9BILA</name>
<evidence type="ECO:0000256" key="1">
    <source>
        <dbReference type="ARBA" id="ARBA00000868"/>
    </source>
</evidence>
<comment type="subcellular location">
    <subcellularLocation>
        <location evidence="3">Cytoplasm</location>
    </subcellularLocation>
</comment>
<comment type="catalytic activity">
    <reaction evidence="1">
        <text>AMP + diphosphate = 5-phospho-alpha-D-ribose 1-diphosphate + adenine</text>
        <dbReference type="Rhea" id="RHEA:16609"/>
        <dbReference type="ChEBI" id="CHEBI:16708"/>
        <dbReference type="ChEBI" id="CHEBI:33019"/>
        <dbReference type="ChEBI" id="CHEBI:58017"/>
        <dbReference type="ChEBI" id="CHEBI:456215"/>
        <dbReference type="EC" id="2.4.2.7"/>
    </reaction>
</comment>